<dbReference type="PRINTS" id="PR00471">
    <property type="entry name" value="ACETATEKNASE"/>
</dbReference>
<name>A0A9P5YUZ5_9AGAR</name>
<organism evidence="6 7">
    <name type="scientific">Pholiota conissans</name>
    <dbReference type="NCBI Taxonomy" id="109636"/>
    <lineage>
        <taxon>Eukaryota</taxon>
        <taxon>Fungi</taxon>
        <taxon>Dikarya</taxon>
        <taxon>Basidiomycota</taxon>
        <taxon>Agaricomycotina</taxon>
        <taxon>Agaricomycetes</taxon>
        <taxon>Agaricomycetidae</taxon>
        <taxon>Agaricales</taxon>
        <taxon>Agaricineae</taxon>
        <taxon>Strophariaceae</taxon>
        <taxon>Pholiota</taxon>
    </lineage>
</organism>
<feature type="site" description="Transition state stabilizer" evidence="5">
    <location>
        <position position="259"/>
    </location>
</feature>
<evidence type="ECO:0000256" key="1">
    <source>
        <dbReference type="ARBA" id="ARBA00022679"/>
    </source>
</evidence>
<keyword evidence="2 5" id="KW-0547">Nucleotide-binding</keyword>
<dbReference type="PROSITE" id="PS01075">
    <property type="entry name" value="ACETATE_KINASE_1"/>
    <property type="match status" value="1"/>
</dbReference>
<dbReference type="PROSITE" id="PS01076">
    <property type="entry name" value="ACETATE_KINASE_2"/>
    <property type="match status" value="1"/>
</dbReference>
<feature type="binding site" evidence="5">
    <location>
        <position position="13"/>
    </location>
    <ligand>
        <name>Mg(2+)</name>
        <dbReference type="ChEBI" id="CHEBI:18420"/>
    </ligand>
</feature>
<comment type="cofactor">
    <cofactor evidence="5">
        <name>Mg(2+)</name>
        <dbReference type="ChEBI" id="CHEBI:18420"/>
    </cofactor>
</comment>
<keyword evidence="7" id="KW-1185">Reference proteome</keyword>
<keyword evidence="1 5" id="KW-0808">Transferase</keyword>
<keyword evidence="4 5" id="KW-0067">ATP-binding</keyword>
<feature type="binding site" evidence="5">
    <location>
        <begin position="226"/>
        <end position="230"/>
    </location>
    <ligand>
        <name>ATP</name>
        <dbReference type="ChEBI" id="CHEBI:30616"/>
    </ligand>
</feature>
<evidence type="ECO:0000256" key="3">
    <source>
        <dbReference type="ARBA" id="ARBA00022777"/>
    </source>
</evidence>
<feature type="active site" description="Proton donor/acceptor" evidence="5">
    <location>
        <position position="166"/>
    </location>
</feature>
<dbReference type="InterPro" id="IPR043129">
    <property type="entry name" value="ATPase_NBD"/>
</dbReference>
<evidence type="ECO:0000313" key="6">
    <source>
        <dbReference type="EMBL" id="KAF9474320.1"/>
    </source>
</evidence>
<dbReference type="InterPro" id="IPR004372">
    <property type="entry name" value="Ac/propionate_kinase"/>
</dbReference>
<sequence>MTYPDLRYILSLNSGSSSLKISLYSQHRNELGSVSEPVSLVLTSSISNISAPPAQFSFKLANPTDDSSNNSKSDASDAITDHESAFRHFLEILESQASIDRKHITYICHRVVHGGNYNQSIIINDKTYHHIEKLSDLAPLHNGAALSVIKACISALPEAKSVAYFDTTFHSTIPLHIASCAIDQDIAKKRGLKKYGFHGLSYSFILRAVSRFLNKPPVDLNLILLHLGSGASACVVKNGKSYDTSMGLTPLNGLPGATRSGSIDPSLIFHYTNKAGRITHDPSMATNVQVTTAEDILNRKSGWKAITGTTDFGVITAHAELDDPDPEIAARNPNRLAFDLFVDRIMLYIGGYHLKLGGNVDALVFAGGIGERGTELRSVLSERVACLGYCKIDDDRNKNAVKGDAIVVDISAEEKAPRHIKGKRILVCKTDEQIEMARQCALDQRFWEKKN</sequence>
<dbReference type="InterPro" id="IPR000890">
    <property type="entry name" value="Aliphatic_acid_kin_short-chain"/>
</dbReference>
<feature type="binding site" evidence="5">
    <location>
        <position position="110"/>
    </location>
    <ligand>
        <name>substrate</name>
    </ligand>
</feature>
<dbReference type="Pfam" id="PF00871">
    <property type="entry name" value="Acetate_kinase"/>
    <property type="match status" value="1"/>
</dbReference>
<dbReference type="SUPFAM" id="SSF53067">
    <property type="entry name" value="Actin-like ATPase domain"/>
    <property type="match status" value="2"/>
</dbReference>
<dbReference type="Proteomes" id="UP000807469">
    <property type="component" value="Unassembled WGS sequence"/>
</dbReference>
<reference evidence="6" key="1">
    <citation type="submission" date="2020-11" db="EMBL/GenBank/DDBJ databases">
        <authorList>
            <consortium name="DOE Joint Genome Institute"/>
            <person name="Ahrendt S."/>
            <person name="Riley R."/>
            <person name="Andreopoulos W."/>
            <person name="Labutti K."/>
            <person name="Pangilinan J."/>
            <person name="Ruiz-Duenas F.J."/>
            <person name="Barrasa J.M."/>
            <person name="Sanchez-Garcia M."/>
            <person name="Camarero S."/>
            <person name="Miyauchi S."/>
            <person name="Serrano A."/>
            <person name="Linde D."/>
            <person name="Babiker R."/>
            <person name="Drula E."/>
            <person name="Ayuso-Fernandez I."/>
            <person name="Pacheco R."/>
            <person name="Padilla G."/>
            <person name="Ferreira P."/>
            <person name="Barriuso J."/>
            <person name="Kellner H."/>
            <person name="Castanera R."/>
            <person name="Alfaro M."/>
            <person name="Ramirez L."/>
            <person name="Pisabarro A.G."/>
            <person name="Kuo A."/>
            <person name="Tritt A."/>
            <person name="Lipzen A."/>
            <person name="He G."/>
            <person name="Yan M."/>
            <person name="Ng V."/>
            <person name="Cullen D."/>
            <person name="Martin F."/>
            <person name="Rosso M.-N."/>
            <person name="Henrissat B."/>
            <person name="Hibbett D."/>
            <person name="Martinez A.T."/>
            <person name="Grigoriev I.V."/>
        </authorList>
    </citation>
    <scope>NUCLEOTIDE SEQUENCE</scope>
    <source>
        <strain evidence="6">CIRM-BRFM 674</strain>
    </source>
</reference>
<dbReference type="GO" id="GO:0006083">
    <property type="term" value="P:acetate metabolic process"/>
    <property type="evidence" value="ECO:0007669"/>
    <property type="project" value="TreeGrafter"/>
</dbReference>
<feature type="binding site" evidence="5">
    <location>
        <position position="432"/>
    </location>
    <ligand>
        <name>Mg(2+)</name>
        <dbReference type="ChEBI" id="CHEBI:18420"/>
    </ligand>
</feature>
<dbReference type="InterPro" id="IPR023865">
    <property type="entry name" value="Aliphatic_acid_kinase_CS"/>
</dbReference>
<dbReference type="HAMAP" id="MF_00020">
    <property type="entry name" value="Acetate_kinase"/>
    <property type="match status" value="1"/>
</dbReference>
<dbReference type="GO" id="GO:0000287">
    <property type="term" value="F:magnesium ion binding"/>
    <property type="evidence" value="ECO:0007669"/>
    <property type="project" value="UniProtKB-UniRule"/>
</dbReference>
<evidence type="ECO:0000256" key="5">
    <source>
        <dbReference type="HAMAP-Rule" id="MF_03131"/>
    </source>
</evidence>
<dbReference type="PANTHER" id="PTHR21060">
    <property type="entry name" value="ACETATE KINASE"/>
    <property type="match status" value="1"/>
</dbReference>
<comment type="pathway">
    <text evidence="5">Metabolic intermediate biosynthesis; acetyl-CoA biosynthesis; acetyl-CoA from acetate: step 1/2.</text>
</comment>
<comment type="caution">
    <text evidence="6">The sequence shown here is derived from an EMBL/GenBank/DDBJ whole genome shotgun (WGS) entry which is preliminary data.</text>
</comment>
<accession>A0A9P5YUZ5</accession>
<gene>
    <name evidence="6" type="ORF">BDN70DRAFT_884933</name>
</gene>
<keyword evidence="3 5" id="KW-0418">Kinase</keyword>
<proteinExistence type="inferred from homology"/>
<dbReference type="GO" id="GO:0006085">
    <property type="term" value="P:acetyl-CoA biosynthetic process"/>
    <property type="evidence" value="ECO:0007669"/>
    <property type="project" value="UniProtKB-UniRule"/>
</dbReference>
<comment type="catalytic activity">
    <reaction evidence="5">
        <text>acetate + ATP = acetyl phosphate + ADP</text>
        <dbReference type="Rhea" id="RHEA:11352"/>
        <dbReference type="ChEBI" id="CHEBI:22191"/>
        <dbReference type="ChEBI" id="CHEBI:30089"/>
        <dbReference type="ChEBI" id="CHEBI:30616"/>
        <dbReference type="ChEBI" id="CHEBI:456216"/>
        <dbReference type="EC" id="2.7.2.1"/>
    </reaction>
</comment>
<dbReference type="AlphaFoldDB" id="A0A9P5YUZ5"/>
<dbReference type="OrthoDB" id="67445at2759"/>
<feature type="site" description="Transition state stabilizer" evidence="5">
    <location>
        <position position="198"/>
    </location>
</feature>
<dbReference type="Gene3D" id="3.30.420.40">
    <property type="match status" value="2"/>
</dbReference>
<dbReference type="EC" id="2.7.2.1" evidence="5"/>
<dbReference type="EMBL" id="MU155385">
    <property type="protein sequence ID" value="KAF9474320.1"/>
    <property type="molecule type" value="Genomic_DNA"/>
</dbReference>
<comment type="caution">
    <text evidence="5">Lacks conserved residue(s) required for the propagation of feature annotation.</text>
</comment>
<protein>
    <recommendedName>
        <fullName evidence="5">Probable acetate kinase</fullName>
        <ecNumber evidence="5">2.7.2.1</ecNumber>
    </recommendedName>
    <alternativeName>
        <fullName evidence="5">Acetokinase</fullName>
    </alternativeName>
</protein>
<feature type="binding site" evidence="5">
    <location>
        <position position="20"/>
    </location>
    <ligand>
        <name>ATP</name>
        <dbReference type="ChEBI" id="CHEBI:30616"/>
    </ligand>
</feature>
<dbReference type="PANTHER" id="PTHR21060:SF15">
    <property type="entry name" value="ACETATE KINASE-RELATED"/>
    <property type="match status" value="1"/>
</dbReference>
<dbReference type="GO" id="GO:0005524">
    <property type="term" value="F:ATP binding"/>
    <property type="evidence" value="ECO:0007669"/>
    <property type="project" value="UniProtKB-KW"/>
</dbReference>
<comment type="similarity">
    <text evidence="5">Belongs to the acetokinase family.</text>
</comment>
<evidence type="ECO:0000256" key="4">
    <source>
        <dbReference type="ARBA" id="ARBA00022840"/>
    </source>
</evidence>
<evidence type="ECO:0000313" key="7">
    <source>
        <dbReference type="Proteomes" id="UP000807469"/>
    </source>
</evidence>
<keyword evidence="5" id="KW-0460">Magnesium</keyword>
<keyword evidence="5" id="KW-0479">Metal-binding</keyword>
<evidence type="ECO:0000256" key="2">
    <source>
        <dbReference type="ARBA" id="ARBA00022741"/>
    </source>
</evidence>
<dbReference type="GO" id="GO:0008776">
    <property type="term" value="F:acetate kinase activity"/>
    <property type="evidence" value="ECO:0007669"/>
    <property type="project" value="UniProtKB-UniRule"/>
</dbReference>
<dbReference type="NCBIfam" id="TIGR00016">
    <property type="entry name" value="ackA"/>
    <property type="match status" value="1"/>
</dbReference>